<reference evidence="1" key="1">
    <citation type="submission" date="2014-09" db="EMBL/GenBank/DDBJ databases">
        <authorList>
            <person name="Magalhaes I.L.F."/>
            <person name="Oliveira U."/>
            <person name="Santos F.R."/>
            <person name="Vidigal T.H.D.A."/>
            <person name="Brescovit A.D."/>
            <person name="Santos A.J."/>
        </authorList>
    </citation>
    <scope>NUCLEOTIDE SEQUENCE</scope>
    <source>
        <tissue evidence="1">Shoot tissue taken approximately 20 cm above the soil surface</tissue>
    </source>
</reference>
<accession>A0A0A9V5L3</accession>
<organism evidence="1">
    <name type="scientific">Arundo donax</name>
    <name type="common">Giant reed</name>
    <name type="synonym">Donax arundinaceus</name>
    <dbReference type="NCBI Taxonomy" id="35708"/>
    <lineage>
        <taxon>Eukaryota</taxon>
        <taxon>Viridiplantae</taxon>
        <taxon>Streptophyta</taxon>
        <taxon>Embryophyta</taxon>
        <taxon>Tracheophyta</taxon>
        <taxon>Spermatophyta</taxon>
        <taxon>Magnoliopsida</taxon>
        <taxon>Liliopsida</taxon>
        <taxon>Poales</taxon>
        <taxon>Poaceae</taxon>
        <taxon>PACMAD clade</taxon>
        <taxon>Arundinoideae</taxon>
        <taxon>Arundineae</taxon>
        <taxon>Arundo</taxon>
    </lineage>
</organism>
<sequence length="40" mass="4636">MLADSISPRYSTEVQQIHMTDTSMNMKQDVTLIDQQTYSK</sequence>
<dbReference type="AlphaFoldDB" id="A0A0A9V5L3"/>
<evidence type="ECO:0000313" key="1">
    <source>
        <dbReference type="EMBL" id="JAD55526.1"/>
    </source>
</evidence>
<reference evidence="1" key="2">
    <citation type="journal article" date="2015" name="Data Brief">
        <title>Shoot transcriptome of the giant reed, Arundo donax.</title>
        <authorList>
            <person name="Barrero R.A."/>
            <person name="Guerrero F.D."/>
            <person name="Moolhuijzen P."/>
            <person name="Goolsby J.A."/>
            <person name="Tidwell J."/>
            <person name="Bellgard S.E."/>
            <person name="Bellgard M.I."/>
        </authorList>
    </citation>
    <scope>NUCLEOTIDE SEQUENCE</scope>
    <source>
        <tissue evidence="1">Shoot tissue taken approximately 20 cm above the soil surface</tissue>
    </source>
</reference>
<proteinExistence type="predicted"/>
<name>A0A0A9V5L3_ARUDO</name>
<protein>
    <submittedName>
        <fullName evidence="1">Uncharacterized protein</fullName>
    </submittedName>
</protein>
<dbReference type="EMBL" id="GBRH01242369">
    <property type="protein sequence ID" value="JAD55526.1"/>
    <property type="molecule type" value="Transcribed_RNA"/>
</dbReference>